<evidence type="ECO:0000313" key="2">
    <source>
        <dbReference type="Proteomes" id="UP001596392"/>
    </source>
</evidence>
<gene>
    <name evidence="1" type="ORF">ACFQO7_01705</name>
</gene>
<name>A0ABW2GMG0_9ACTN</name>
<dbReference type="RefSeq" id="WP_376804654.1">
    <property type="nucleotide sequence ID" value="NZ_JBHTAC010000001.1"/>
</dbReference>
<dbReference type="EMBL" id="JBHTAC010000001">
    <property type="protein sequence ID" value="MFC7241184.1"/>
    <property type="molecule type" value="Genomic_DNA"/>
</dbReference>
<keyword evidence="2" id="KW-1185">Reference proteome</keyword>
<proteinExistence type="predicted"/>
<protein>
    <submittedName>
        <fullName evidence="1">Uncharacterized protein</fullName>
    </submittedName>
</protein>
<sequence>MGSVPEGPSAELQAWTCAVCPAQGLAPGRFDVVARPGPDSRYEPAAGWRVDLSTGAPTCVHPYRVGLPPGAYATGGVPLPPRAAQPPDPRDLVLPDDPTLLEAWFVAVLRDAEPDRMRAALARAEQVAGERFPGRTVVSAVRRVMSTELAG</sequence>
<dbReference type="Proteomes" id="UP001596392">
    <property type="component" value="Unassembled WGS sequence"/>
</dbReference>
<organism evidence="1 2">
    <name type="scientific">Catellatospora aurea</name>
    <dbReference type="NCBI Taxonomy" id="1337874"/>
    <lineage>
        <taxon>Bacteria</taxon>
        <taxon>Bacillati</taxon>
        <taxon>Actinomycetota</taxon>
        <taxon>Actinomycetes</taxon>
        <taxon>Micromonosporales</taxon>
        <taxon>Micromonosporaceae</taxon>
        <taxon>Catellatospora</taxon>
    </lineage>
</organism>
<reference evidence="2" key="1">
    <citation type="journal article" date="2019" name="Int. J. Syst. Evol. Microbiol.">
        <title>The Global Catalogue of Microorganisms (GCM) 10K type strain sequencing project: providing services to taxonomists for standard genome sequencing and annotation.</title>
        <authorList>
            <consortium name="The Broad Institute Genomics Platform"/>
            <consortium name="The Broad Institute Genome Sequencing Center for Infectious Disease"/>
            <person name="Wu L."/>
            <person name="Ma J."/>
        </authorList>
    </citation>
    <scope>NUCLEOTIDE SEQUENCE [LARGE SCALE GENOMIC DNA]</scope>
    <source>
        <strain evidence="2">CGMCC 1.9106</strain>
    </source>
</reference>
<accession>A0ABW2GMG0</accession>
<comment type="caution">
    <text evidence="1">The sequence shown here is derived from an EMBL/GenBank/DDBJ whole genome shotgun (WGS) entry which is preliminary data.</text>
</comment>
<evidence type="ECO:0000313" key="1">
    <source>
        <dbReference type="EMBL" id="MFC7241184.1"/>
    </source>
</evidence>